<evidence type="ECO:0000313" key="10">
    <source>
        <dbReference type="WBParaSite" id="PTRK_0001495000.1"/>
    </source>
</evidence>
<feature type="transmembrane region" description="Helical" evidence="8">
    <location>
        <begin position="28"/>
        <end position="48"/>
    </location>
</feature>
<dbReference type="Pfam" id="PF01384">
    <property type="entry name" value="PHO4"/>
    <property type="match status" value="1"/>
</dbReference>
<feature type="transmembrane region" description="Helical" evidence="8">
    <location>
        <begin position="512"/>
        <end position="538"/>
    </location>
</feature>
<feature type="transmembrane region" description="Helical" evidence="8">
    <location>
        <begin position="234"/>
        <end position="256"/>
    </location>
</feature>
<evidence type="ECO:0000256" key="7">
    <source>
        <dbReference type="ARBA" id="ARBA00023136"/>
    </source>
</evidence>
<feature type="transmembrane region" description="Helical" evidence="8">
    <location>
        <begin position="140"/>
        <end position="160"/>
    </location>
</feature>
<dbReference type="PANTHER" id="PTHR11101:SF80">
    <property type="entry name" value="PHOSPHATE TRANSPORTER"/>
    <property type="match status" value="1"/>
</dbReference>
<evidence type="ECO:0000256" key="8">
    <source>
        <dbReference type="RuleBase" id="RU363058"/>
    </source>
</evidence>
<dbReference type="GO" id="GO:0035435">
    <property type="term" value="P:phosphate ion transmembrane transport"/>
    <property type="evidence" value="ECO:0007669"/>
    <property type="project" value="TreeGrafter"/>
</dbReference>
<dbReference type="Proteomes" id="UP000038045">
    <property type="component" value="Unplaced"/>
</dbReference>
<feature type="transmembrane region" description="Helical" evidence="8">
    <location>
        <begin position="166"/>
        <end position="187"/>
    </location>
</feature>
<evidence type="ECO:0000313" key="9">
    <source>
        <dbReference type="Proteomes" id="UP000038045"/>
    </source>
</evidence>
<keyword evidence="6 8" id="KW-1133">Transmembrane helix</keyword>
<proteinExistence type="inferred from homology"/>
<dbReference type="GO" id="GO:0005315">
    <property type="term" value="F:phosphate transmembrane transporter activity"/>
    <property type="evidence" value="ECO:0007669"/>
    <property type="project" value="InterPro"/>
</dbReference>
<dbReference type="AlphaFoldDB" id="A0A0N5A0K3"/>
<keyword evidence="3 8" id="KW-0813">Transport</keyword>
<sequence>MVSTDIVLATLTTSEILTTPCNPIQSTYSIFVGVGFIIAFILAFAIGANDTANSFGTSVGSKAISLLQAYVLASIFESAGAALLGHRVTDTMRKGVIDVTVYEDDPELLLVGQIAILSGCGLWLLVATALNAPVSTTHSIVGATLGFTLAYRGFIGIYWFKIGKIVISWFISPILSGIASLAIAYLLKYFFKCFNKPHIGAIKSLSFLIVGTVFLNSFTILYEGPNILDIDKLSALSVLFISTGVALVSFLICYVIEKAYLNKKFRDILNGKITKEDKELTDNSSVFMDNDETPIEKINDMNEEKSCSTRALISCDQSSKEENQEINLQLLNAVNVESTDQILLNEVALNGTVDVEKSENECNANNKVMMEREEMVIEKVFSILQVITACFGGFAHGGNDVSNAIAPVVSMFSIWRDGNVYQTEETPLYLLLLGAVGMCLGLWALGHRVIYTVGNNLTNITPVKGFSIEFGAAVTVLFASKLGIPISSTQCKIGSIMFVGLFSKKSKFDWSVFKTIAFSWVITLPITAACSFLVALLVSL</sequence>
<feature type="transmembrane region" description="Helical" evidence="8">
    <location>
        <begin position="428"/>
        <end position="446"/>
    </location>
</feature>
<feature type="transmembrane region" description="Helical" evidence="8">
    <location>
        <begin position="466"/>
        <end position="484"/>
    </location>
</feature>
<evidence type="ECO:0000256" key="6">
    <source>
        <dbReference type="ARBA" id="ARBA00022989"/>
    </source>
</evidence>
<comment type="function">
    <text evidence="8">Sodium-phosphate symporter.</text>
</comment>
<dbReference type="WBParaSite" id="PTRK_0001495000.1">
    <property type="protein sequence ID" value="PTRK_0001495000.1"/>
    <property type="gene ID" value="PTRK_0001495000"/>
</dbReference>
<evidence type="ECO:0000256" key="1">
    <source>
        <dbReference type="ARBA" id="ARBA00004141"/>
    </source>
</evidence>
<keyword evidence="5 8" id="KW-0812">Transmembrane</keyword>
<protein>
    <recommendedName>
        <fullName evidence="8">Phosphate transporter</fullName>
    </recommendedName>
</protein>
<accession>A0A0N5A0K3</accession>
<comment type="subcellular location">
    <subcellularLocation>
        <location evidence="1 8">Membrane</location>
        <topology evidence="1 8">Multi-pass membrane protein</topology>
    </subcellularLocation>
</comment>
<organism evidence="9 10">
    <name type="scientific">Parastrongyloides trichosuri</name>
    <name type="common">Possum-specific nematode worm</name>
    <dbReference type="NCBI Taxonomy" id="131310"/>
    <lineage>
        <taxon>Eukaryota</taxon>
        <taxon>Metazoa</taxon>
        <taxon>Ecdysozoa</taxon>
        <taxon>Nematoda</taxon>
        <taxon>Chromadorea</taxon>
        <taxon>Rhabditida</taxon>
        <taxon>Tylenchina</taxon>
        <taxon>Panagrolaimomorpha</taxon>
        <taxon>Strongyloidoidea</taxon>
        <taxon>Strongyloididae</taxon>
        <taxon>Parastrongyloides</taxon>
    </lineage>
</organism>
<name>A0A0N5A0K3_PARTI</name>
<evidence type="ECO:0000256" key="2">
    <source>
        <dbReference type="ARBA" id="ARBA00009916"/>
    </source>
</evidence>
<dbReference type="STRING" id="131310.A0A0N5A0K3"/>
<evidence type="ECO:0000256" key="4">
    <source>
        <dbReference type="ARBA" id="ARBA00022592"/>
    </source>
</evidence>
<dbReference type="PANTHER" id="PTHR11101">
    <property type="entry name" value="PHOSPHATE TRANSPORTER"/>
    <property type="match status" value="1"/>
</dbReference>
<reference evidence="10" key="1">
    <citation type="submission" date="2017-02" db="UniProtKB">
        <authorList>
            <consortium name="WormBaseParasite"/>
        </authorList>
    </citation>
    <scope>IDENTIFICATION</scope>
</reference>
<feature type="transmembrane region" description="Helical" evidence="8">
    <location>
        <begin position="69"/>
        <end position="88"/>
    </location>
</feature>
<evidence type="ECO:0000256" key="3">
    <source>
        <dbReference type="ARBA" id="ARBA00022448"/>
    </source>
</evidence>
<feature type="transmembrane region" description="Helical" evidence="8">
    <location>
        <begin position="199"/>
        <end position="222"/>
    </location>
</feature>
<keyword evidence="9" id="KW-1185">Reference proteome</keyword>
<evidence type="ECO:0000256" key="5">
    <source>
        <dbReference type="ARBA" id="ARBA00022692"/>
    </source>
</evidence>
<keyword evidence="4 8" id="KW-0592">Phosphate transport</keyword>
<dbReference type="GO" id="GO:0016020">
    <property type="term" value="C:membrane"/>
    <property type="evidence" value="ECO:0007669"/>
    <property type="project" value="UniProtKB-SubCell"/>
</dbReference>
<keyword evidence="7 8" id="KW-0472">Membrane</keyword>
<feature type="transmembrane region" description="Helical" evidence="8">
    <location>
        <begin position="108"/>
        <end position="128"/>
    </location>
</feature>
<comment type="similarity">
    <text evidence="2 8">Belongs to the inorganic phosphate transporter (PiT) (TC 2.A.20) family.</text>
</comment>
<dbReference type="InterPro" id="IPR001204">
    <property type="entry name" value="Phos_transporter"/>
</dbReference>